<protein>
    <submittedName>
        <fullName evidence="2">Uncharacterized protein</fullName>
    </submittedName>
</protein>
<evidence type="ECO:0000313" key="2">
    <source>
        <dbReference type="EMBL" id="GET41397.1"/>
    </source>
</evidence>
<feature type="transmembrane region" description="Helical" evidence="1">
    <location>
        <begin position="68"/>
        <end position="91"/>
    </location>
</feature>
<organism evidence="2 3">
    <name type="scientific">Microseira wollei NIES-4236</name>
    <dbReference type="NCBI Taxonomy" id="2530354"/>
    <lineage>
        <taxon>Bacteria</taxon>
        <taxon>Bacillati</taxon>
        <taxon>Cyanobacteriota</taxon>
        <taxon>Cyanophyceae</taxon>
        <taxon>Oscillatoriophycideae</taxon>
        <taxon>Aerosakkonematales</taxon>
        <taxon>Aerosakkonemataceae</taxon>
        <taxon>Microseira</taxon>
    </lineage>
</organism>
<feature type="transmembrane region" description="Helical" evidence="1">
    <location>
        <begin position="230"/>
        <end position="252"/>
    </location>
</feature>
<feature type="transmembrane region" description="Helical" evidence="1">
    <location>
        <begin position="195"/>
        <end position="218"/>
    </location>
</feature>
<evidence type="ECO:0000256" key="1">
    <source>
        <dbReference type="SAM" id="Phobius"/>
    </source>
</evidence>
<feature type="transmembrane region" description="Helical" evidence="1">
    <location>
        <begin position="163"/>
        <end position="183"/>
    </location>
</feature>
<name>A0AAV3XP87_9CYAN</name>
<dbReference type="RefSeq" id="WP_226587662.1">
    <property type="nucleotide sequence ID" value="NZ_BLAY01000121.1"/>
</dbReference>
<keyword evidence="1" id="KW-0812">Transmembrane</keyword>
<feature type="transmembrane region" description="Helical" evidence="1">
    <location>
        <begin position="103"/>
        <end position="121"/>
    </location>
</feature>
<feature type="transmembrane region" description="Helical" evidence="1">
    <location>
        <begin position="127"/>
        <end position="151"/>
    </location>
</feature>
<dbReference type="EMBL" id="BLAY01000121">
    <property type="protein sequence ID" value="GET41397.1"/>
    <property type="molecule type" value="Genomic_DNA"/>
</dbReference>
<dbReference type="Proteomes" id="UP001050975">
    <property type="component" value="Unassembled WGS sequence"/>
</dbReference>
<sequence>MQLHPNPNSSLVVYKNRELATYKSRRSISRKKWQSFIKVTLGAVFLVLILALPAIACGPGRGVLFASNVFLLPAVASISSYGIPLLAIICIEAFILHKRESLPYLKAFGIALGGNIFYLIASLFSSVFLVVIFPLAVIGGAISAAMCLSFCQRVGFLKNLSKAMFAFLVYLLFVGMGVAQVFIMVSMNISAGFTYLYAATAGLLLIGFIFGFVMKGYAIARLLKHKSPSLAATVMSMQVGSYPVVAIAYYFMAGKTF</sequence>
<proteinExistence type="predicted"/>
<comment type="caution">
    <text evidence="2">The sequence shown here is derived from an EMBL/GenBank/DDBJ whole genome shotgun (WGS) entry which is preliminary data.</text>
</comment>
<keyword evidence="3" id="KW-1185">Reference proteome</keyword>
<feature type="transmembrane region" description="Helical" evidence="1">
    <location>
        <begin position="35"/>
        <end position="56"/>
    </location>
</feature>
<gene>
    <name evidence="2" type="ORF">MiSe_62090</name>
</gene>
<keyword evidence="1" id="KW-0472">Membrane</keyword>
<dbReference type="AlphaFoldDB" id="A0AAV3XP87"/>
<keyword evidence="1" id="KW-1133">Transmembrane helix</keyword>
<accession>A0AAV3XP87</accession>
<reference evidence="2" key="1">
    <citation type="submission" date="2019-10" db="EMBL/GenBank/DDBJ databases">
        <title>Draft genome sequece of Microseira wollei NIES-4236.</title>
        <authorList>
            <person name="Yamaguchi H."/>
            <person name="Suzuki S."/>
            <person name="Kawachi M."/>
        </authorList>
    </citation>
    <scope>NUCLEOTIDE SEQUENCE</scope>
    <source>
        <strain evidence="2">NIES-4236</strain>
    </source>
</reference>
<evidence type="ECO:0000313" key="3">
    <source>
        <dbReference type="Proteomes" id="UP001050975"/>
    </source>
</evidence>